<comment type="caution">
    <text evidence="1">The sequence shown here is derived from an EMBL/GenBank/DDBJ whole genome shotgun (WGS) entry which is preliminary data.</text>
</comment>
<protein>
    <submittedName>
        <fullName evidence="1">Uncharacterized protein</fullName>
    </submittedName>
</protein>
<dbReference type="RefSeq" id="WP_350395670.1">
    <property type="nucleotide sequence ID" value="NZ_JBELQE010000084.1"/>
</dbReference>
<proteinExistence type="predicted"/>
<sequence length="108" mass="12146">MERSGRDAPLPHEMQGRWSDVDDAASQLIVRGGDITCFGQPIDYDYKLVNVVDGALTVSLKIEDRSGEDSFQRSNITELVITLEGEFYAYNLKFGTQFERVGARPKRS</sequence>
<gene>
    <name evidence="1" type="ORF">ABS772_15075</name>
</gene>
<accession>A0ABV1QP99</accession>
<evidence type="ECO:0000313" key="2">
    <source>
        <dbReference type="Proteomes" id="UP001480955"/>
    </source>
</evidence>
<name>A0ABV1QP99_9HYPH</name>
<evidence type="ECO:0000313" key="1">
    <source>
        <dbReference type="EMBL" id="MER2251239.1"/>
    </source>
</evidence>
<dbReference type="Proteomes" id="UP001480955">
    <property type="component" value="Unassembled WGS sequence"/>
</dbReference>
<organism evidence="1 2">
    <name type="scientific">Methylorubrum podarium</name>
    <dbReference type="NCBI Taxonomy" id="200476"/>
    <lineage>
        <taxon>Bacteria</taxon>
        <taxon>Pseudomonadati</taxon>
        <taxon>Pseudomonadota</taxon>
        <taxon>Alphaproteobacteria</taxon>
        <taxon>Hyphomicrobiales</taxon>
        <taxon>Methylobacteriaceae</taxon>
        <taxon>Methylorubrum</taxon>
    </lineage>
</organism>
<reference evidence="1 2" key="1">
    <citation type="submission" date="2024-06" db="EMBL/GenBank/DDBJ databases">
        <authorList>
            <person name="Campbell A.G."/>
        </authorList>
    </citation>
    <scope>NUCLEOTIDE SEQUENCE [LARGE SCALE GENOMIC DNA]</scope>
    <source>
        <strain evidence="1 2">EM12</strain>
    </source>
</reference>
<keyword evidence="2" id="KW-1185">Reference proteome</keyword>
<dbReference type="EMBL" id="JBELQE010000084">
    <property type="protein sequence ID" value="MER2251239.1"/>
    <property type="molecule type" value="Genomic_DNA"/>
</dbReference>